<proteinExistence type="predicted"/>
<dbReference type="AlphaFoldDB" id="A0A1S3IY00"/>
<dbReference type="Gene3D" id="2.10.80.10">
    <property type="entry name" value="Lipase, subunit A"/>
    <property type="match status" value="1"/>
</dbReference>
<evidence type="ECO:0000313" key="3">
    <source>
        <dbReference type="RefSeq" id="XP_013402424.1"/>
    </source>
</evidence>
<organism evidence="2 3">
    <name type="scientific">Lingula anatina</name>
    <name type="common">Brachiopod</name>
    <name type="synonym">Lingula unguis</name>
    <dbReference type="NCBI Taxonomy" id="7574"/>
    <lineage>
        <taxon>Eukaryota</taxon>
        <taxon>Metazoa</taxon>
        <taxon>Spiralia</taxon>
        <taxon>Lophotrochozoa</taxon>
        <taxon>Brachiopoda</taxon>
        <taxon>Linguliformea</taxon>
        <taxon>Lingulata</taxon>
        <taxon>Lingulida</taxon>
        <taxon>Linguloidea</taxon>
        <taxon>Lingulidae</taxon>
        <taxon>Lingula</taxon>
    </lineage>
</organism>
<sequence>MKIAIVFCLFFAVALSQAPTEKPTKPLGYECHDDSDCAPTACCRGNVHMQWSRNGRCSLKIREGKRCDPNAPKVDDEGRRFDCGCSVGMACSKVFYTGLFGAEYHVFECRNVTSS</sequence>
<dbReference type="KEGG" id="lak:106168043"/>
<keyword evidence="1" id="KW-0732">Signal</keyword>
<dbReference type="InParanoid" id="A0A1S3IY00"/>
<feature type="signal peptide" evidence="1">
    <location>
        <begin position="1"/>
        <end position="16"/>
    </location>
</feature>
<evidence type="ECO:0000313" key="2">
    <source>
        <dbReference type="Proteomes" id="UP000085678"/>
    </source>
</evidence>
<keyword evidence="2" id="KW-1185">Reference proteome</keyword>
<dbReference type="RefSeq" id="XP_013402424.1">
    <property type="nucleotide sequence ID" value="XM_013546970.1"/>
</dbReference>
<name>A0A1S3IY00_LINAN</name>
<reference evidence="3" key="1">
    <citation type="submission" date="2025-08" db="UniProtKB">
        <authorList>
            <consortium name="RefSeq"/>
        </authorList>
    </citation>
    <scope>IDENTIFICATION</scope>
    <source>
        <tissue evidence="3">Gonads</tissue>
    </source>
</reference>
<protein>
    <submittedName>
        <fullName evidence="3">Uncharacterized protein LOC106168043</fullName>
    </submittedName>
</protein>
<gene>
    <name evidence="3" type="primary">LOC106168043</name>
</gene>
<evidence type="ECO:0000256" key="1">
    <source>
        <dbReference type="SAM" id="SignalP"/>
    </source>
</evidence>
<dbReference type="GeneID" id="106168043"/>
<dbReference type="Proteomes" id="UP000085678">
    <property type="component" value="Unplaced"/>
</dbReference>
<feature type="chain" id="PRO_5010175310" evidence="1">
    <location>
        <begin position="17"/>
        <end position="115"/>
    </location>
</feature>
<accession>A0A1S3IY00</accession>